<evidence type="ECO:0000313" key="7">
    <source>
        <dbReference type="Proteomes" id="UP000412028"/>
    </source>
</evidence>
<dbReference type="InterPro" id="IPR000281">
    <property type="entry name" value="HTH_RpiR"/>
</dbReference>
<reference evidence="6 7" key="1">
    <citation type="journal article" date="2019" name="Syst. Appl. Microbiol.">
        <title>Characterization of Bifidobacterium species in feaces of the Egyptian fruit bat: Description of B. vespertilionis sp. nov. and B. rousetti sp. nov.</title>
        <authorList>
            <person name="Modesto M."/>
            <person name="Satti M."/>
            <person name="Watanabe K."/>
            <person name="Puglisi E."/>
            <person name="Morelli L."/>
            <person name="Huang C.-H."/>
            <person name="Liou J.-S."/>
            <person name="Miyashita M."/>
            <person name="Tamura T."/>
            <person name="Saito S."/>
            <person name="Mori K."/>
            <person name="Huang L."/>
            <person name="Sciavilla P."/>
            <person name="Sandri C."/>
            <person name="Spiezio C."/>
            <person name="Vitali F."/>
            <person name="Cavalieri D."/>
            <person name="Perpetuini G."/>
            <person name="Tofalo R."/>
            <person name="Bonetti A."/>
            <person name="Arita M."/>
            <person name="Mattarelli P."/>
        </authorList>
    </citation>
    <scope>NUCLEOTIDE SEQUENCE [LARGE SCALE GENOMIC DNA]</scope>
    <source>
        <strain evidence="6 7">RST7</strain>
    </source>
</reference>
<organism evidence="6 7">
    <name type="scientific">Bifidobacterium tissieri</name>
    <dbReference type="NCBI Taxonomy" id="1630162"/>
    <lineage>
        <taxon>Bacteria</taxon>
        <taxon>Bacillati</taxon>
        <taxon>Actinomycetota</taxon>
        <taxon>Actinomycetes</taxon>
        <taxon>Bifidobacteriales</taxon>
        <taxon>Bifidobacteriaceae</taxon>
        <taxon>Bifidobacterium</taxon>
    </lineage>
</organism>
<evidence type="ECO:0000313" key="6">
    <source>
        <dbReference type="EMBL" id="KAA8830717.1"/>
    </source>
</evidence>
<proteinExistence type="predicted"/>
<keyword evidence="1" id="KW-0805">Transcription regulation</keyword>
<evidence type="ECO:0000256" key="1">
    <source>
        <dbReference type="ARBA" id="ARBA00023015"/>
    </source>
</evidence>
<dbReference type="InterPro" id="IPR046348">
    <property type="entry name" value="SIS_dom_sf"/>
</dbReference>
<keyword evidence="3" id="KW-0804">Transcription</keyword>
<evidence type="ECO:0000259" key="4">
    <source>
        <dbReference type="PROSITE" id="PS51071"/>
    </source>
</evidence>
<dbReference type="GO" id="GO:0097367">
    <property type="term" value="F:carbohydrate derivative binding"/>
    <property type="evidence" value="ECO:0007669"/>
    <property type="project" value="InterPro"/>
</dbReference>
<protein>
    <submittedName>
        <fullName evidence="6">MurR/RpiR family transcriptional regulator</fullName>
    </submittedName>
</protein>
<dbReference type="InterPro" id="IPR047640">
    <property type="entry name" value="RpiR-like"/>
</dbReference>
<accession>A0A5M9ZSR1</accession>
<dbReference type="InterPro" id="IPR001347">
    <property type="entry name" value="SIS_dom"/>
</dbReference>
<sequence>MPSRRHSTRKMEDTRRHARIFQGTQNILRHSWRSAPRHSTPHRPYRIPIPLSWEAASSYTVKRMFTFEQLTHCNRTELAICRFVSTHLESVSYMSVRELAAATYVSPSTVMRWCAKMGFAGFDSFRTTVRKAVSQRNDDPTPEADLGELSLFFSRADSPAFEAMLGHATALLEHAEPIMFVGEGSSGTIADYGARLFANLGLFAIGLTDAFYPTSSFARKTMAVIAVSESGETSKLLELTTGLAECGATVLALTNTPDSTLAAMSDWSFAAGLSSERVNGGYNATSQLPAVFIIESLARRLVRLRKDIGTVDRTQHPAWVADGDDV</sequence>
<dbReference type="SUPFAM" id="SSF46689">
    <property type="entry name" value="Homeodomain-like"/>
    <property type="match status" value="1"/>
</dbReference>
<dbReference type="GO" id="GO:0003677">
    <property type="term" value="F:DNA binding"/>
    <property type="evidence" value="ECO:0007669"/>
    <property type="project" value="UniProtKB-KW"/>
</dbReference>
<dbReference type="InterPro" id="IPR035472">
    <property type="entry name" value="RpiR-like_SIS"/>
</dbReference>
<gene>
    <name evidence="6" type="ORF">EMO89_04445</name>
</gene>
<dbReference type="GO" id="GO:1901135">
    <property type="term" value="P:carbohydrate derivative metabolic process"/>
    <property type="evidence" value="ECO:0007669"/>
    <property type="project" value="InterPro"/>
</dbReference>
<dbReference type="Pfam" id="PF01380">
    <property type="entry name" value="SIS"/>
    <property type="match status" value="1"/>
</dbReference>
<dbReference type="PROSITE" id="PS51464">
    <property type="entry name" value="SIS"/>
    <property type="match status" value="1"/>
</dbReference>
<dbReference type="Proteomes" id="UP000412028">
    <property type="component" value="Unassembled WGS sequence"/>
</dbReference>
<dbReference type="OrthoDB" id="370421at2"/>
<dbReference type="Pfam" id="PF01418">
    <property type="entry name" value="HTH_6"/>
    <property type="match status" value="1"/>
</dbReference>
<dbReference type="PANTHER" id="PTHR30514">
    <property type="entry name" value="GLUCOKINASE"/>
    <property type="match status" value="1"/>
</dbReference>
<evidence type="ECO:0000259" key="5">
    <source>
        <dbReference type="PROSITE" id="PS51464"/>
    </source>
</evidence>
<dbReference type="InterPro" id="IPR036388">
    <property type="entry name" value="WH-like_DNA-bd_sf"/>
</dbReference>
<keyword evidence="2" id="KW-0238">DNA-binding</keyword>
<dbReference type="PROSITE" id="PS51071">
    <property type="entry name" value="HTH_RPIR"/>
    <property type="match status" value="1"/>
</dbReference>
<comment type="caution">
    <text evidence="6">The sequence shown here is derived from an EMBL/GenBank/DDBJ whole genome shotgun (WGS) entry which is preliminary data.</text>
</comment>
<feature type="domain" description="HTH rpiR-type" evidence="4">
    <location>
        <begin position="60"/>
        <end position="136"/>
    </location>
</feature>
<dbReference type="GO" id="GO:0003700">
    <property type="term" value="F:DNA-binding transcription factor activity"/>
    <property type="evidence" value="ECO:0007669"/>
    <property type="project" value="InterPro"/>
</dbReference>
<evidence type="ECO:0000256" key="2">
    <source>
        <dbReference type="ARBA" id="ARBA00023125"/>
    </source>
</evidence>
<name>A0A5M9ZSR1_9BIFI</name>
<evidence type="ECO:0000256" key="3">
    <source>
        <dbReference type="ARBA" id="ARBA00023163"/>
    </source>
</evidence>
<dbReference type="SUPFAM" id="SSF53697">
    <property type="entry name" value="SIS domain"/>
    <property type="match status" value="1"/>
</dbReference>
<dbReference type="Gene3D" id="3.40.50.10490">
    <property type="entry name" value="Glucose-6-phosphate isomerase like protein, domain 1"/>
    <property type="match status" value="1"/>
</dbReference>
<dbReference type="EMBL" id="RZUI01000004">
    <property type="protein sequence ID" value="KAA8830717.1"/>
    <property type="molecule type" value="Genomic_DNA"/>
</dbReference>
<dbReference type="Gene3D" id="1.10.10.10">
    <property type="entry name" value="Winged helix-like DNA-binding domain superfamily/Winged helix DNA-binding domain"/>
    <property type="match status" value="1"/>
</dbReference>
<dbReference type="AlphaFoldDB" id="A0A5M9ZSR1"/>
<dbReference type="InterPro" id="IPR009057">
    <property type="entry name" value="Homeodomain-like_sf"/>
</dbReference>
<feature type="domain" description="SIS" evidence="5">
    <location>
        <begin position="168"/>
        <end position="307"/>
    </location>
</feature>
<dbReference type="PANTHER" id="PTHR30514:SF1">
    <property type="entry name" value="HTH-TYPE TRANSCRIPTIONAL REGULATOR HEXR-RELATED"/>
    <property type="match status" value="1"/>
</dbReference>
<dbReference type="CDD" id="cd05013">
    <property type="entry name" value="SIS_RpiR"/>
    <property type="match status" value="1"/>
</dbReference>